<dbReference type="CDD" id="cd00090">
    <property type="entry name" value="HTH_ARSR"/>
    <property type="match status" value="1"/>
</dbReference>
<dbReference type="SUPFAM" id="SSF46785">
    <property type="entry name" value="Winged helix' DNA-binding domain"/>
    <property type="match status" value="1"/>
</dbReference>
<dbReference type="RefSeq" id="WP_131347944.1">
    <property type="nucleotide sequence ID" value="NZ_SJJZ01000006.1"/>
</dbReference>
<proteinExistence type="predicted"/>
<evidence type="ECO:0000313" key="3">
    <source>
        <dbReference type="Proteomes" id="UP000292346"/>
    </source>
</evidence>
<comment type="caution">
    <text evidence="2">The sequence shown here is derived from an EMBL/GenBank/DDBJ whole genome shotgun (WGS) entry which is preliminary data.</text>
</comment>
<dbReference type="SMART" id="SM00418">
    <property type="entry name" value="HTH_ARSR"/>
    <property type="match status" value="1"/>
</dbReference>
<dbReference type="AlphaFoldDB" id="A0A4R0GVF6"/>
<dbReference type="Pfam" id="PF12840">
    <property type="entry name" value="HTH_20"/>
    <property type="match status" value="1"/>
</dbReference>
<dbReference type="Gene3D" id="1.10.10.10">
    <property type="entry name" value="Winged helix-like DNA-binding domain superfamily/Winged helix DNA-binding domain"/>
    <property type="match status" value="1"/>
</dbReference>
<sequence>MLRYLEEPEKVRLALSPIRRRLLELLREPSSATQLAAALDLPRQRVNYHLRELEKAGLVELVEERRRRGFTERILRASADLVVDPGVMGRAFTQIQDQYAAEHLVEVAAGTVRDVARMQTAADADAKRLLTFTLETEVRFAEPSDVHRFTDALTAAMQRVVEEFDSEGGRPYRLIAGGHPAPRRTEGES</sequence>
<accession>A0A4R0GVF6</accession>
<evidence type="ECO:0000313" key="2">
    <source>
        <dbReference type="EMBL" id="TCC01837.1"/>
    </source>
</evidence>
<protein>
    <submittedName>
        <fullName evidence="2">ArsR family transcriptional regulator</fullName>
    </submittedName>
</protein>
<dbReference type="OrthoDB" id="9788770at2"/>
<organism evidence="2 3">
    <name type="scientific">Kribbella soli</name>
    <dbReference type="NCBI Taxonomy" id="1124743"/>
    <lineage>
        <taxon>Bacteria</taxon>
        <taxon>Bacillati</taxon>
        <taxon>Actinomycetota</taxon>
        <taxon>Actinomycetes</taxon>
        <taxon>Propionibacteriales</taxon>
        <taxon>Kribbellaceae</taxon>
        <taxon>Kribbella</taxon>
    </lineage>
</organism>
<dbReference type="Proteomes" id="UP000292346">
    <property type="component" value="Unassembled WGS sequence"/>
</dbReference>
<evidence type="ECO:0000259" key="1">
    <source>
        <dbReference type="SMART" id="SM00418"/>
    </source>
</evidence>
<gene>
    <name evidence="2" type="ORF">E0H45_40925</name>
</gene>
<dbReference type="GO" id="GO:0003700">
    <property type="term" value="F:DNA-binding transcription factor activity"/>
    <property type="evidence" value="ECO:0007669"/>
    <property type="project" value="InterPro"/>
</dbReference>
<dbReference type="InterPro" id="IPR011991">
    <property type="entry name" value="ArsR-like_HTH"/>
</dbReference>
<dbReference type="InterPro" id="IPR036390">
    <property type="entry name" value="WH_DNA-bd_sf"/>
</dbReference>
<reference evidence="2 3" key="1">
    <citation type="submission" date="2019-02" db="EMBL/GenBank/DDBJ databases">
        <title>Kribbella capetownensis sp. nov. and Kribbella speibonae sp. nov., isolated from soil.</title>
        <authorList>
            <person name="Curtis S.M."/>
            <person name="Norton I."/>
            <person name="Everest G.J."/>
            <person name="Meyers P.R."/>
        </authorList>
    </citation>
    <scope>NUCLEOTIDE SEQUENCE [LARGE SCALE GENOMIC DNA]</scope>
    <source>
        <strain evidence="2 3">KCTC 29219</strain>
    </source>
</reference>
<dbReference type="EMBL" id="SJJZ01000006">
    <property type="protein sequence ID" value="TCC01837.1"/>
    <property type="molecule type" value="Genomic_DNA"/>
</dbReference>
<keyword evidence="3" id="KW-1185">Reference proteome</keyword>
<dbReference type="InterPro" id="IPR036388">
    <property type="entry name" value="WH-like_DNA-bd_sf"/>
</dbReference>
<feature type="domain" description="HTH arsR-type" evidence="1">
    <location>
        <begin position="11"/>
        <end position="97"/>
    </location>
</feature>
<dbReference type="InterPro" id="IPR001845">
    <property type="entry name" value="HTH_ArsR_DNA-bd_dom"/>
</dbReference>
<name>A0A4R0GVF6_9ACTN</name>